<evidence type="ECO:0000256" key="5">
    <source>
        <dbReference type="SAM" id="MobiDB-lite"/>
    </source>
</evidence>
<sequence length="477" mass="50609">MSNLSGYDGDAVGFDSVPPESKPSAASSTQTSEFGERGAASQTAAAKDVGCTASAEDFQDIAPEPGYPQGLNEFLRRVVPGVLEQLAHHDQGAFSSDSEEEVSRAVLLHELGVGRDSGCGDHHAAALGVSWSCAGGLAVAVGAGQHESWCERPGLVRLYSLRRRGGPQATDVEERECVTAIRYHPTVATLLAYGTASGELVARQGSGEALTAPAGGSARVSALRWADAHLANVYLTMLVRARGVRRCASDQVLFSASSDGALTVWRVNIDLRTFEKLVRYELDASLKARPDITCFDIPRSHPLRSVGDRAPDVFVVGAKCGGLLLCGVGDQLEDVDPLVERLEGHSTCVLDVAFGPRPGLFVSLSIDSELRVHRAGRPGALRIFCLDAEVSCMSWLGNGPCVVIGLTGSEKETLRVYNVSTGKRVPVEGMSGDTSVTCVDVCQSGAIKIAAGYAGNTVRVWELPALQDKFVWYSFDE</sequence>
<dbReference type="Pfam" id="PF00400">
    <property type="entry name" value="WD40"/>
    <property type="match status" value="2"/>
</dbReference>
<dbReference type="InterPro" id="IPR050687">
    <property type="entry name" value="Dynein_IC"/>
</dbReference>
<evidence type="ECO:0000256" key="1">
    <source>
        <dbReference type="ARBA" id="ARBA00004496"/>
    </source>
</evidence>
<dbReference type="SUPFAM" id="SSF50978">
    <property type="entry name" value="WD40 repeat-like"/>
    <property type="match status" value="1"/>
</dbReference>
<dbReference type="EMBL" id="OW152841">
    <property type="protein sequence ID" value="CAH2062521.1"/>
    <property type="molecule type" value="Genomic_DNA"/>
</dbReference>
<gene>
    <name evidence="6" type="ORF">IPOD504_LOCUS12051</name>
</gene>
<keyword evidence="2" id="KW-0963">Cytoplasm</keyword>
<dbReference type="Proteomes" id="UP000837857">
    <property type="component" value="Chromosome 29"/>
</dbReference>
<comment type="subcellular location">
    <subcellularLocation>
        <location evidence="1">Cytoplasm</location>
    </subcellularLocation>
</comment>
<organism evidence="6 7">
    <name type="scientific">Iphiclides podalirius</name>
    <name type="common">scarce swallowtail</name>
    <dbReference type="NCBI Taxonomy" id="110791"/>
    <lineage>
        <taxon>Eukaryota</taxon>
        <taxon>Metazoa</taxon>
        <taxon>Ecdysozoa</taxon>
        <taxon>Arthropoda</taxon>
        <taxon>Hexapoda</taxon>
        <taxon>Insecta</taxon>
        <taxon>Pterygota</taxon>
        <taxon>Neoptera</taxon>
        <taxon>Endopterygota</taxon>
        <taxon>Lepidoptera</taxon>
        <taxon>Glossata</taxon>
        <taxon>Ditrysia</taxon>
        <taxon>Papilionoidea</taxon>
        <taxon>Papilionidae</taxon>
        <taxon>Papilioninae</taxon>
        <taxon>Iphiclides</taxon>
    </lineage>
</organism>
<keyword evidence="4" id="KW-0677">Repeat</keyword>
<evidence type="ECO:0000256" key="3">
    <source>
        <dbReference type="ARBA" id="ARBA00022574"/>
    </source>
</evidence>
<dbReference type="Gene3D" id="2.130.10.10">
    <property type="entry name" value="YVTN repeat-like/Quinoprotein amine dehydrogenase"/>
    <property type="match status" value="2"/>
</dbReference>
<accession>A0ABN8INH6</accession>
<dbReference type="InterPro" id="IPR001680">
    <property type="entry name" value="WD40_rpt"/>
</dbReference>
<feature type="region of interest" description="Disordered" evidence="5">
    <location>
        <begin position="1"/>
        <end position="46"/>
    </location>
</feature>
<protein>
    <submittedName>
        <fullName evidence="6">Uncharacterized protein</fullName>
    </submittedName>
</protein>
<evidence type="ECO:0000256" key="4">
    <source>
        <dbReference type="ARBA" id="ARBA00022737"/>
    </source>
</evidence>
<dbReference type="PANTHER" id="PTHR12442:SF26">
    <property type="entry name" value="CYTOPLASMIC DYNEIN 2 INTERMEDIATE CHAIN 2"/>
    <property type="match status" value="1"/>
</dbReference>
<keyword evidence="3" id="KW-0853">WD repeat</keyword>
<name>A0ABN8INH6_9NEOP</name>
<dbReference type="SMART" id="SM00320">
    <property type="entry name" value="WD40"/>
    <property type="match status" value="3"/>
</dbReference>
<evidence type="ECO:0000313" key="6">
    <source>
        <dbReference type="EMBL" id="CAH2062521.1"/>
    </source>
</evidence>
<dbReference type="PANTHER" id="PTHR12442">
    <property type="entry name" value="DYNEIN INTERMEDIATE CHAIN"/>
    <property type="match status" value="1"/>
</dbReference>
<proteinExistence type="predicted"/>
<dbReference type="InterPro" id="IPR015943">
    <property type="entry name" value="WD40/YVTN_repeat-like_dom_sf"/>
</dbReference>
<reference evidence="6" key="1">
    <citation type="submission" date="2022-03" db="EMBL/GenBank/DDBJ databases">
        <authorList>
            <person name="Martin H S."/>
        </authorList>
    </citation>
    <scope>NUCLEOTIDE SEQUENCE</scope>
</reference>
<keyword evidence="7" id="KW-1185">Reference proteome</keyword>
<feature type="non-terminal residue" evidence="6">
    <location>
        <position position="1"/>
    </location>
</feature>
<evidence type="ECO:0000256" key="2">
    <source>
        <dbReference type="ARBA" id="ARBA00022490"/>
    </source>
</evidence>
<feature type="compositionally biased region" description="Polar residues" evidence="5">
    <location>
        <begin position="24"/>
        <end position="33"/>
    </location>
</feature>
<dbReference type="InterPro" id="IPR036322">
    <property type="entry name" value="WD40_repeat_dom_sf"/>
</dbReference>
<evidence type="ECO:0000313" key="7">
    <source>
        <dbReference type="Proteomes" id="UP000837857"/>
    </source>
</evidence>